<dbReference type="PANTHER" id="PTHR11206">
    <property type="entry name" value="MULTIDRUG RESISTANCE PROTEIN"/>
    <property type="match status" value="1"/>
</dbReference>
<dbReference type="AlphaFoldDB" id="A0AAD8QN87"/>
<dbReference type="GO" id="GO:0015297">
    <property type="term" value="F:antiporter activity"/>
    <property type="evidence" value="ECO:0007669"/>
    <property type="project" value="InterPro"/>
</dbReference>
<keyword evidence="4" id="KW-1185">Reference proteome</keyword>
<protein>
    <submittedName>
        <fullName evidence="3">Uncharacterized protein</fullName>
    </submittedName>
</protein>
<reference evidence="3" key="1">
    <citation type="submission" date="2023-07" db="EMBL/GenBank/DDBJ databases">
        <title>A chromosome-level genome assembly of Lolium multiflorum.</title>
        <authorList>
            <person name="Chen Y."/>
            <person name="Copetti D."/>
            <person name="Kolliker R."/>
            <person name="Studer B."/>
        </authorList>
    </citation>
    <scope>NUCLEOTIDE SEQUENCE</scope>
    <source>
        <strain evidence="3">02402/16</strain>
        <tissue evidence="3">Leaf</tissue>
    </source>
</reference>
<comment type="caution">
    <text evidence="3">The sequence shown here is derived from an EMBL/GenBank/DDBJ whole genome shotgun (WGS) entry which is preliminary data.</text>
</comment>
<proteinExistence type="inferred from homology"/>
<evidence type="ECO:0000313" key="4">
    <source>
        <dbReference type="Proteomes" id="UP001231189"/>
    </source>
</evidence>
<gene>
    <name evidence="3" type="ORF">QYE76_029673</name>
</gene>
<dbReference type="GO" id="GO:0042910">
    <property type="term" value="F:xenobiotic transmembrane transporter activity"/>
    <property type="evidence" value="ECO:0007669"/>
    <property type="project" value="InterPro"/>
</dbReference>
<evidence type="ECO:0000256" key="1">
    <source>
        <dbReference type="ARBA" id="ARBA00010199"/>
    </source>
</evidence>
<organism evidence="3 4">
    <name type="scientific">Lolium multiflorum</name>
    <name type="common">Italian ryegrass</name>
    <name type="synonym">Lolium perenne subsp. multiflorum</name>
    <dbReference type="NCBI Taxonomy" id="4521"/>
    <lineage>
        <taxon>Eukaryota</taxon>
        <taxon>Viridiplantae</taxon>
        <taxon>Streptophyta</taxon>
        <taxon>Embryophyta</taxon>
        <taxon>Tracheophyta</taxon>
        <taxon>Spermatophyta</taxon>
        <taxon>Magnoliopsida</taxon>
        <taxon>Liliopsida</taxon>
        <taxon>Poales</taxon>
        <taxon>Poaceae</taxon>
        <taxon>BOP clade</taxon>
        <taxon>Pooideae</taxon>
        <taxon>Poodae</taxon>
        <taxon>Poeae</taxon>
        <taxon>Poeae Chloroplast Group 2 (Poeae type)</taxon>
        <taxon>Loliodinae</taxon>
        <taxon>Loliinae</taxon>
        <taxon>Lolium</taxon>
    </lineage>
</organism>
<feature type="region of interest" description="Disordered" evidence="2">
    <location>
        <begin position="93"/>
        <end position="426"/>
    </location>
</feature>
<dbReference type="Proteomes" id="UP001231189">
    <property type="component" value="Unassembled WGS sequence"/>
</dbReference>
<sequence length="426" mass="46098">MEKQASLEETLLPRSRPEWKEEESLVASEEVKRQLWLAGPLIAGNLMQNLVPMISVMLVGHLGELPLAGASMANSFATVTGFSLLEKRVDPFMRKTGRKTAQHDTTRQPRGCAPHGSTTSQVDTTPQTRQAEAKDRSHRSHYHAGPEAAPHLAEDEPASAENHQNTPRDPLSGRHPKRGPKRQSDARSPPTPDPARDLGFPEPERRTRNPASTTPSRRKWRPQHHRRRSPPAKIELSPSEEIQDLAPAKKGPAQTTTRNRRATPGQPVAADAQRAAQPEANGVPPKNAMGAAGTPHRGDAEQHQHGTRGRTPKSVGMNSPHHQPPPHSQHSRHGLQQAPPPTHPSHPPHEPNTTRPLPGAVAPATHQNPDAAPGAPRHGRRRCQGTPPRQTAAPAPDLGSTTGRPPRCRRGATAAPPAAQPLTAKI</sequence>
<dbReference type="Pfam" id="PF01554">
    <property type="entry name" value="MatE"/>
    <property type="match status" value="1"/>
</dbReference>
<accession>A0AAD8QN87</accession>
<dbReference type="GO" id="GO:0016020">
    <property type="term" value="C:membrane"/>
    <property type="evidence" value="ECO:0007669"/>
    <property type="project" value="InterPro"/>
</dbReference>
<feature type="compositionally biased region" description="Low complexity" evidence="2">
    <location>
        <begin position="401"/>
        <end position="426"/>
    </location>
</feature>
<dbReference type="EMBL" id="JAUUTY010000007">
    <property type="protein sequence ID" value="KAK1606000.1"/>
    <property type="molecule type" value="Genomic_DNA"/>
</dbReference>
<feature type="compositionally biased region" description="Low complexity" evidence="2">
    <location>
        <begin position="266"/>
        <end position="280"/>
    </location>
</feature>
<name>A0AAD8QN87_LOLMU</name>
<comment type="similarity">
    <text evidence="1">Belongs to the multi antimicrobial extrusion (MATE) (TC 2.A.66.1) family.</text>
</comment>
<feature type="compositionally biased region" description="Basic residues" evidence="2">
    <location>
        <begin position="216"/>
        <end position="230"/>
    </location>
</feature>
<evidence type="ECO:0000313" key="3">
    <source>
        <dbReference type="EMBL" id="KAK1606000.1"/>
    </source>
</evidence>
<feature type="compositionally biased region" description="Polar residues" evidence="2">
    <location>
        <begin position="116"/>
        <end position="130"/>
    </location>
</feature>
<evidence type="ECO:0000256" key="2">
    <source>
        <dbReference type="SAM" id="MobiDB-lite"/>
    </source>
</evidence>
<dbReference type="InterPro" id="IPR002528">
    <property type="entry name" value="MATE_fam"/>
</dbReference>